<proteinExistence type="predicted"/>
<accession>A0ABY4FGX8</accession>
<keyword evidence="2" id="KW-1185">Reference proteome</keyword>
<gene>
    <name evidence="1" type="ORF">MUN78_09445</name>
</gene>
<dbReference type="RefSeq" id="WP_244726008.1">
    <property type="nucleotide sequence ID" value="NZ_CP095045.1"/>
</dbReference>
<dbReference type="Proteomes" id="UP000831786">
    <property type="component" value="Chromosome"/>
</dbReference>
<dbReference type="EMBL" id="CP095045">
    <property type="protein sequence ID" value="UOQ55928.1"/>
    <property type="molecule type" value="Genomic_DNA"/>
</dbReference>
<sequence>MDLKFTFGGASPDHHDHGDAPSGIPLPFSTTPAISTSSVLELRVRRSAETPGALLGEVVTGDGVVYASAEVTARGADPADLAAAARSAMSRAIAGLEGPLAESVESVALDLGGGEVEALAALGIVAPVSDLFMVDAALQRRVGVSEGTPIRIGA</sequence>
<name>A0ABY4FGX8_9MICO</name>
<organism evidence="1 2">
    <name type="scientific">Leucobacter allii</name>
    <dbReference type="NCBI Taxonomy" id="2932247"/>
    <lineage>
        <taxon>Bacteria</taxon>
        <taxon>Bacillati</taxon>
        <taxon>Actinomycetota</taxon>
        <taxon>Actinomycetes</taxon>
        <taxon>Micrococcales</taxon>
        <taxon>Microbacteriaceae</taxon>
        <taxon>Leucobacter</taxon>
    </lineage>
</organism>
<evidence type="ECO:0000313" key="2">
    <source>
        <dbReference type="Proteomes" id="UP000831786"/>
    </source>
</evidence>
<evidence type="ECO:0000313" key="1">
    <source>
        <dbReference type="EMBL" id="UOQ55928.1"/>
    </source>
</evidence>
<reference evidence="1 2" key="1">
    <citation type="submission" date="2022-04" db="EMBL/GenBank/DDBJ databases">
        <title>Leucobacter sp. isolated from rhizosphere of garlic.</title>
        <authorList>
            <person name="Won M."/>
            <person name="Lee C.-M."/>
            <person name="Woen H.-Y."/>
            <person name="Kwon S.-W."/>
        </authorList>
    </citation>
    <scope>NUCLEOTIDE SEQUENCE [LARGE SCALE GENOMIC DNA]</scope>
    <source>
        <strain evidence="1 2">H21R-40</strain>
    </source>
</reference>
<protein>
    <submittedName>
        <fullName evidence="1">Uncharacterized protein</fullName>
    </submittedName>
</protein>